<dbReference type="InterPro" id="IPR003961">
    <property type="entry name" value="FN3_dom"/>
</dbReference>
<feature type="region of interest" description="Disordered" evidence="2">
    <location>
        <begin position="222"/>
        <end position="266"/>
    </location>
</feature>
<protein>
    <recommendedName>
        <fullName evidence="4">Fibronectin type-III domain-containing protein</fullName>
    </recommendedName>
</protein>
<dbReference type="FunFam" id="2.60.40.10:FF:000028">
    <property type="entry name" value="Neuronal cell adhesion molecule"/>
    <property type="match status" value="1"/>
</dbReference>
<dbReference type="OrthoDB" id="5982258at2759"/>
<reference evidence="5" key="1">
    <citation type="submission" date="2021-01" db="EMBL/GenBank/DDBJ databases">
        <authorList>
            <person name="Zahm M."/>
            <person name="Roques C."/>
            <person name="Cabau C."/>
            <person name="Klopp C."/>
            <person name="Donnadieu C."/>
            <person name="Jouanno E."/>
            <person name="Lampietro C."/>
            <person name="Louis A."/>
            <person name="Herpin A."/>
            <person name="Echchiki A."/>
            <person name="Berthelot C."/>
            <person name="Parey E."/>
            <person name="Roest-Crollius H."/>
            <person name="Braasch I."/>
            <person name="Postlethwait J."/>
            <person name="Bobe J."/>
            <person name="Montfort J."/>
            <person name="Bouchez O."/>
            <person name="Begum T."/>
            <person name="Mejri S."/>
            <person name="Adams A."/>
            <person name="Chen W.-J."/>
            <person name="Guiguen Y."/>
        </authorList>
    </citation>
    <scope>NUCLEOTIDE SEQUENCE</scope>
    <source>
        <tissue evidence="5">Blood</tissue>
    </source>
</reference>
<dbReference type="PROSITE" id="PS50853">
    <property type="entry name" value="FN3"/>
    <property type="match status" value="1"/>
</dbReference>
<dbReference type="PRINTS" id="PR00014">
    <property type="entry name" value="FNTYPEIII"/>
</dbReference>
<feature type="transmembrane region" description="Helical" evidence="3">
    <location>
        <begin position="7"/>
        <end position="29"/>
    </location>
</feature>
<evidence type="ECO:0000313" key="5">
    <source>
        <dbReference type="EMBL" id="KAI1890979.1"/>
    </source>
</evidence>
<dbReference type="InterPro" id="IPR036116">
    <property type="entry name" value="FN3_sf"/>
</dbReference>
<dbReference type="EMBL" id="JAERUA010000014">
    <property type="protein sequence ID" value="KAI1890979.1"/>
    <property type="molecule type" value="Genomic_DNA"/>
</dbReference>
<feature type="compositionally biased region" description="Polar residues" evidence="2">
    <location>
        <begin position="233"/>
        <end position="246"/>
    </location>
</feature>
<feature type="domain" description="Fibronectin type-III" evidence="4">
    <location>
        <begin position="136"/>
        <end position="239"/>
    </location>
</feature>
<evidence type="ECO:0000256" key="2">
    <source>
        <dbReference type="SAM" id="MobiDB-lite"/>
    </source>
</evidence>
<dbReference type="Pfam" id="PF00041">
    <property type="entry name" value="fn3"/>
    <property type="match status" value="1"/>
</dbReference>
<dbReference type="CDD" id="cd00063">
    <property type="entry name" value="FN3"/>
    <property type="match status" value="2"/>
</dbReference>
<evidence type="ECO:0000313" key="6">
    <source>
        <dbReference type="Proteomes" id="UP000829720"/>
    </source>
</evidence>
<gene>
    <name evidence="5" type="ORF">AGOR_G00159150</name>
</gene>
<sequence>MWPCMCVCYSFTSAFLCICACVFLYVYMYVIRACVFAWVCVCVCLCVCDVLQPVPEELQNGGGFGYVVAFRPKGAAGWRKAAVPSASENYRYIFKNESIPPFSPYEVKVGVYNNKGEGPFGSIKTIYSAEEEPRQPPSRIRAKSLSASEIEVSWKPPPRNTRGRIQGYELRYWEKKEKEEMASVLRTVGNRTEGNRTSAIIRGLTGSTTYYITVRAYNTAGTGPVSDPAVSVTKETPSKPATSQSHVECAELKGRLELGASQGARQ</sequence>
<proteinExistence type="predicted"/>
<dbReference type="InterPro" id="IPR050964">
    <property type="entry name" value="Striated_Muscle_Regulatory"/>
</dbReference>
<dbReference type="Gene3D" id="2.60.40.10">
    <property type="entry name" value="Immunoglobulins"/>
    <property type="match status" value="2"/>
</dbReference>
<keyword evidence="3" id="KW-1133">Transmembrane helix</keyword>
<dbReference type="AlphaFoldDB" id="A0A8T3D024"/>
<keyword evidence="1" id="KW-0677">Repeat</keyword>
<dbReference type="Proteomes" id="UP000829720">
    <property type="component" value="Unassembled WGS sequence"/>
</dbReference>
<dbReference type="PANTHER" id="PTHR13817">
    <property type="entry name" value="TITIN"/>
    <property type="match status" value="1"/>
</dbReference>
<evidence type="ECO:0000256" key="3">
    <source>
        <dbReference type="SAM" id="Phobius"/>
    </source>
</evidence>
<dbReference type="PANTHER" id="PTHR13817:SF84">
    <property type="entry name" value="CONTACTIN 3"/>
    <property type="match status" value="1"/>
</dbReference>
<dbReference type="SUPFAM" id="SSF49265">
    <property type="entry name" value="Fibronectin type III"/>
    <property type="match status" value="1"/>
</dbReference>
<keyword evidence="6" id="KW-1185">Reference proteome</keyword>
<evidence type="ECO:0000256" key="1">
    <source>
        <dbReference type="ARBA" id="ARBA00022737"/>
    </source>
</evidence>
<keyword evidence="3" id="KW-0472">Membrane</keyword>
<evidence type="ECO:0000259" key="4">
    <source>
        <dbReference type="PROSITE" id="PS50853"/>
    </source>
</evidence>
<comment type="caution">
    <text evidence="5">The sequence shown here is derived from an EMBL/GenBank/DDBJ whole genome shotgun (WGS) entry which is preliminary data.</text>
</comment>
<accession>A0A8T3D024</accession>
<organism evidence="5 6">
    <name type="scientific">Albula goreensis</name>
    <dbReference type="NCBI Taxonomy" id="1534307"/>
    <lineage>
        <taxon>Eukaryota</taxon>
        <taxon>Metazoa</taxon>
        <taxon>Chordata</taxon>
        <taxon>Craniata</taxon>
        <taxon>Vertebrata</taxon>
        <taxon>Euteleostomi</taxon>
        <taxon>Actinopterygii</taxon>
        <taxon>Neopterygii</taxon>
        <taxon>Teleostei</taxon>
        <taxon>Albuliformes</taxon>
        <taxon>Albulidae</taxon>
        <taxon>Albula</taxon>
    </lineage>
</organism>
<dbReference type="SMART" id="SM00060">
    <property type="entry name" value="FN3"/>
    <property type="match status" value="1"/>
</dbReference>
<name>A0A8T3D024_9TELE</name>
<dbReference type="FunFam" id="2.60.40.10:FF:000035">
    <property type="entry name" value="Contactin 1"/>
    <property type="match status" value="1"/>
</dbReference>
<keyword evidence="3" id="KW-0812">Transmembrane</keyword>
<dbReference type="InterPro" id="IPR013783">
    <property type="entry name" value="Ig-like_fold"/>
</dbReference>